<proteinExistence type="predicted"/>
<organism evidence="1 4">
    <name type="scientific">Phytophthora rubi</name>
    <dbReference type="NCBI Taxonomy" id="129364"/>
    <lineage>
        <taxon>Eukaryota</taxon>
        <taxon>Sar</taxon>
        <taxon>Stramenopiles</taxon>
        <taxon>Oomycota</taxon>
        <taxon>Peronosporomycetes</taxon>
        <taxon>Peronosporales</taxon>
        <taxon>Peronosporaceae</taxon>
        <taxon>Phytophthora</taxon>
    </lineage>
</organism>
<evidence type="ECO:0000313" key="4">
    <source>
        <dbReference type="Proteomes" id="UP000435112"/>
    </source>
</evidence>
<protein>
    <submittedName>
        <fullName evidence="1">Uncharacterized protein</fullName>
    </submittedName>
</protein>
<evidence type="ECO:0000313" key="3">
    <source>
        <dbReference type="Proteomes" id="UP000434957"/>
    </source>
</evidence>
<reference evidence="1 4" key="1">
    <citation type="submission" date="2018-09" db="EMBL/GenBank/DDBJ databases">
        <title>Genomic investigation of the strawberry pathogen Phytophthora fragariae indicates pathogenicity is determined by transcriptional variation in three key races.</title>
        <authorList>
            <person name="Adams T.M."/>
            <person name="Armitage A.D."/>
            <person name="Sobczyk M.K."/>
            <person name="Bates H.J."/>
            <person name="Dunwell J.M."/>
            <person name="Nellist C.F."/>
            <person name="Harrison R.J."/>
        </authorList>
    </citation>
    <scope>NUCLEOTIDE SEQUENCE [LARGE SCALE GENOMIC DNA]</scope>
    <source>
        <strain evidence="1 4">SCRP324</strain>
        <strain evidence="2 3">SCRP333</strain>
    </source>
</reference>
<dbReference type="AlphaFoldDB" id="A0A6A3MIS4"/>
<accession>A0A6A3MIS4</accession>
<sequence>MFDDYDEEMGFLSPRHAADTSLESVSIEAERDGFYDLEDHRPREDHMLNIADTPERGRNPLTDWRTVSRWRVVGRDGGRLARRQDAETQF</sequence>
<evidence type="ECO:0000313" key="2">
    <source>
        <dbReference type="EMBL" id="KAE9342337.1"/>
    </source>
</evidence>
<dbReference type="Proteomes" id="UP000435112">
    <property type="component" value="Unassembled WGS sequence"/>
</dbReference>
<comment type="caution">
    <text evidence="1">The sequence shown here is derived from an EMBL/GenBank/DDBJ whole genome shotgun (WGS) entry which is preliminary data.</text>
</comment>
<keyword evidence="3" id="KW-1185">Reference proteome</keyword>
<dbReference type="Proteomes" id="UP000434957">
    <property type="component" value="Unassembled WGS sequence"/>
</dbReference>
<dbReference type="EMBL" id="QXFT01000495">
    <property type="protein sequence ID" value="KAE9342337.1"/>
    <property type="molecule type" value="Genomic_DNA"/>
</dbReference>
<dbReference type="EMBL" id="QXFU01000521">
    <property type="protein sequence ID" value="KAE9031406.1"/>
    <property type="molecule type" value="Genomic_DNA"/>
</dbReference>
<name>A0A6A3MIS4_9STRA</name>
<gene>
    <name evidence="1" type="ORF">PR002_g9654</name>
    <name evidence="2" type="ORF">PR003_g9526</name>
</gene>
<evidence type="ECO:0000313" key="1">
    <source>
        <dbReference type="EMBL" id="KAE9031406.1"/>
    </source>
</evidence>